<keyword evidence="2" id="KW-1185">Reference proteome</keyword>
<dbReference type="Proteomes" id="UP000002668">
    <property type="component" value="Genome"/>
</dbReference>
<organism evidence="1 2">
    <name type="scientific">Leptosphaeria maculans (strain JN3 / isolate v23.1.3 / race Av1-4-5-6-7-8)</name>
    <name type="common">Blackleg fungus</name>
    <name type="synonym">Phoma lingam</name>
    <dbReference type="NCBI Taxonomy" id="985895"/>
    <lineage>
        <taxon>Eukaryota</taxon>
        <taxon>Fungi</taxon>
        <taxon>Dikarya</taxon>
        <taxon>Ascomycota</taxon>
        <taxon>Pezizomycotina</taxon>
        <taxon>Dothideomycetes</taxon>
        <taxon>Pleosporomycetidae</taxon>
        <taxon>Pleosporales</taxon>
        <taxon>Pleosporineae</taxon>
        <taxon>Leptosphaeriaceae</taxon>
        <taxon>Plenodomus</taxon>
        <taxon>Plenodomus lingam/Leptosphaeria maculans species complex</taxon>
    </lineage>
</organism>
<dbReference type="InParanoid" id="E5AF55"/>
<sequence length="55" mass="5828">MQGLSKSGVQDQEHAWANCHSHSHFTVAASPTVPITTTSTTVCLGIRHIAIATRA</sequence>
<evidence type="ECO:0000313" key="1">
    <source>
        <dbReference type="EMBL" id="CBY01844.1"/>
    </source>
</evidence>
<dbReference type="HOGENOM" id="CLU_3032834_0_0_1"/>
<dbReference type="EMBL" id="FP929139">
    <property type="protein sequence ID" value="CBY01844.1"/>
    <property type="molecule type" value="Genomic_DNA"/>
</dbReference>
<dbReference type="GeneID" id="13286017"/>
<protein>
    <submittedName>
        <fullName evidence="1">Predicted protein</fullName>
    </submittedName>
</protein>
<name>E5AF55_LEPMJ</name>
<evidence type="ECO:0000313" key="2">
    <source>
        <dbReference type="Proteomes" id="UP000002668"/>
    </source>
</evidence>
<dbReference type="AlphaFoldDB" id="E5AF55"/>
<dbReference type="VEuPathDB" id="FungiDB:LEMA_uP006310.1"/>
<accession>E5AF55</accession>
<proteinExistence type="predicted"/>
<reference evidence="2" key="1">
    <citation type="journal article" date="2011" name="Nat. Commun.">
        <title>Effector diversification within compartments of the Leptosphaeria maculans genome affected by Repeat-Induced Point mutations.</title>
        <authorList>
            <person name="Rouxel T."/>
            <person name="Grandaubert J."/>
            <person name="Hane J.K."/>
            <person name="Hoede C."/>
            <person name="van de Wouw A.P."/>
            <person name="Couloux A."/>
            <person name="Dominguez V."/>
            <person name="Anthouard V."/>
            <person name="Bally P."/>
            <person name="Bourras S."/>
            <person name="Cozijnsen A.J."/>
            <person name="Ciuffetti L.M."/>
            <person name="Degrave A."/>
            <person name="Dilmaghani A."/>
            <person name="Duret L."/>
            <person name="Fudal I."/>
            <person name="Goodwin S.B."/>
            <person name="Gout L."/>
            <person name="Glaser N."/>
            <person name="Linglin J."/>
            <person name="Kema G.H.J."/>
            <person name="Lapalu N."/>
            <person name="Lawrence C.B."/>
            <person name="May K."/>
            <person name="Meyer M."/>
            <person name="Ollivier B."/>
            <person name="Poulain J."/>
            <person name="Schoch C.L."/>
            <person name="Simon A."/>
            <person name="Spatafora J.W."/>
            <person name="Stachowiak A."/>
            <person name="Turgeon B.G."/>
            <person name="Tyler B.M."/>
            <person name="Vincent D."/>
            <person name="Weissenbach J."/>
            <person name="Amselem J."/>
            <person name="Quesneville H."/>
            <person name="Oliver R.P."/>
            <person name="Wincker P."/>
            <person name="Balesdent M.-H."/>
            <person name="Howlett B.J."/>
        </authorList>
    </citation>
    <scope>NUCLEOTIDE SEQUENCE [LARGE SCALE GENOMIC DNA]</scope>
    <source>
        <strain evidence="2">JN3 / isolate v23.1.3 / race Av1-4-5-6-7-8</strain>
    </source>
</reference>
<gene>
    <name evidence="1" type="ORF">LEMA_uP006310.1</name>
</gene>